<feature type="transmembrane region" description="Helical" evidence="1">
    <location>
        <begin position="119"/>
        <end position="136"/>
    </location>
</feature>
<keyword evidence="1" id="KW-0812">Transmembrane</keyword>
<keyword evidence="1" id="KW-1133">Transmembrane helix</keyword>
<comment type="caution">
    <text evidence="2">The sequence shown here is derived from an EMBL/GenBank/DDBJ whole genome shotgun (WGS) entry which is preliminary data.</text>
</comment>
<proteinExistence type="predicted"/>
<evidence type="ECO:0000256" key="1">
    <source>
        <dbReference type="SAM" id="Phobius"/>
    </source>
</evidence>
<keyword evidence="3" id="KW-1185">Reference proteome</keyword>
<evidence type="ECO:0000313" key="3">
    <source>
        <dbReference type="Proteomes" id="UP000311713"/>
    </source>
</evidence>
<dbReference type="RefSeq" id="WP_139640033.1">
    <property type="nucleotide sequence ID" value="NZ_BAAAZS010000014.1"/>
</dbReference>
<evidence type="ECO:0000313" key="2">
    <source>
        <dbReference type="EMBL" id="TNM34272.1"/>
    </source>
</evidence>
<sequence length="192" mass="21043">MNEHELITRLDGSEHVSININSDGRLLVAISHEFGYRLAEIRGHGVSITLVFQRDDSEEARHRAAWATHLYRTTGAWWNPCWPPHLQNQPDTVTPAQAGAARIAIHRFERGGGTAPPRAVLLIGAVAALIGAGFALDTPWLALSLAALGVLLLALVPVAGRWVLNGHQRQLARVERFEAQRYYPSPDDARGA</sequence>
<organism evidence="2 3">
    <name type="scientific">Streptomyces sedi</name>
    <dbReference type="NCBI Taxonomy" id="555059"/>
    <lineage>
        <taxon>Bacteria</taxon>
        <taxon>Bacillati</taxon>
        <taxon>Actinomycetota</taxon>
        <taxon>Actinomycetes</taxon>
        <taxon>Kitasatosporales</taxon>
        <taxon>Streptomycetaceae</taxon>
        <taxon>Streptomyces</taxon>
    </lineage>
</organism>
<dbReference type="Proteomes" id="UP000311713">
    <property type="component" value="Unassembled WGS sequence"/>
</dbReference>
<gene>
    <name evidence="2" type="ORF">FH715_00840</name>
</gene>
<dbReference type="AlphaFoldDB" id="A0A5C4VEK9"/>
<name>A0A5C4VEK9_9ACTN</name>
<accession>A0A5C4VEK9</accession>
<dbReference type="EMBL" id="VDGT01000001">
    <property type="protein sequence ID" value="TNM34272.1"/>
    <property type="molecule type" value="Genomic_DNA"/>
</dbReference>
<reference evidence="2 3" key="1">
    <citation type="submission" date="2019-06" db="EMBL/GenBank/DDBJ databases">
        <title>Draft genome of Streptomyces sedi sp. JCM16909.</title>
        <authorList>
            <person name="Klykleung N."/>
            <person name="Tanasupawat S."/>
            <person name="Kudo T."/>
            <person name="Yuki M."/>
            <person name="Ohkuma M."/>
        </authorList>
    </citation>
    <scope>NUCLEOTIDE SEQUENCE [LARGE SCALE GENOMIC DNA]</scope>
    <source>
        <strain evidence="2 3">JCM 16909</strain>
    </source>
</reference>
<dbReference type="OrthoDB" id="4170327at2"/>
<keyword evidence="1" id="KW-0472">Membrane</keyword>
<feature type="transmembrane region" description="Helical" evidence="1">
    <location>
        <begin position="142"/>
        <end position="164"/>
    </location>
</feature>
<protein>
    <submittedName>
        <fullName evidence="2">Uncharacterized protein</fullName>
    </submittedName>
</protein>